<evidence type="ECO:0000313" key="2">
    <source>
        <dbReference type="Proteomes" id="UP000016625"/>
    </source>
</evidence>
<accession>U2F3I5</accession>
<dbReference type="EMBL" id="ANNJ01000020">
    <property type="protein sequence ID" value="ERJ31061.1"/>
    <property type="molecule type" value="Genomic_DNA"/>
</dbReference>
<reference evidence="1 2" key="1">
    <citation type="journal article" date="2013" name="BMC Genomics">
        <title>Comparative genomics of Campylobacter concisus isolates reveals genetic diversity and provides insights into disease association.</title>
        <authorList>
            <person name="Deshpande N.P."/>
            <person name="Kaakoush N.O."/>
            <person name="Wilkins M.R."/>
            <person name="Mitchell H.M."/>
        </authorList>
    </citation>
    <scope>NUCLEOTIDE SEQUENCE [LARGE SCALE GENOMIC DNA]</scope>
    <source>
        <strain evidence="1 2">UNSW2</strain>
    </source>
</reference>
<dbReference type="AlphaFoldDB" id="U2F3I5"/>
<organism evidence="1 2">
    <name type="scientific">Campylobacter concisus UNSW2</name>
    <dbReference type="NCBI Taxonomy" id="1242965"/>
    <lineage>
        <taxon>Bacteria</taxon>
        <taxon>Pseudomonadati</taxon>
        <taxon>Campylobacterota</taxon>
        <taxon>Epsilonproteobacteria</taxon>
        <taxon>Campylobacterales</taxon>
        <taxon>Campylobacteraceae</taxon>
        <taxon>Campylobacter</taxon>
    </lineage>
</organism>
<gene>
    <name evidence="1" type="ORF">UNSW2_1023</name>
</gene>
<name>U2F3I5_9BACT</name>
<evidence type="ECO:0000313" key="1">
    <source>
        <dbReference type="EMBL" id="ERJ31061.1"/>
    </source>
</evidence>
<proteinExistence type="predicted"/>
<protein>
    <submittedName>
        <fullName evidence="1">Uncharacterized protein</fullName>
    </submittedName>
</protein>
<dbReference type="PATRIC" id="fig|1242965.3.peg.1782"/>
<sequence length="41" mass="4849">MSIKIKFEKFVMKDKFKKSALKRSLFTPVHRCCIAVPELLH</sequence>
<dbReference type="Proteomes" id="UP000016625">
    <property type="component" value="Unassembled WGS sequence"/>
</dbReference>
<comment type="caution">
    <text evidence="1">The sequence shown here is derived from an EMBL/GenBank/DDBJ whole genome shotgun (WGS) entry which is preliminary data.</text>
</comment>